<dbReference type="Gene3D" id="2.30.29.30">
    <property type="entry name" value="Pleckstrin-homology domain (PH domain)/Phosphotyrosine-binding domain (PTB)"/>
    <property type="match status" value="2"/>
</dbReference>
<dbReference type="GO" id="GO:0006260">
    <property type="term" value="P:DNA replication"/>
    <property type="evidence" value="ECO:0007669"/>
    <property type="project" value="UniProtKB-KW"/>
</dbReference>
<evidence type="ECO:0000256" key="9">
    <source>
        <dbReference type="ARBA" id="ARBA00025370"/>
    </source>
</evidence>
<dbReference type="InterPro" id="IPR038167">
    <property type="entry name" value="SSRP1_sf"/>
</dbReference>
<feature type="compositionally biased region" description="Acidic residues" evidence="11">
    <location>
        <begin position="509"/>
        <end position="553"/>
    </location>
</feature>
<dbReference type="GO" id="GO:0035101">
    <property type="term" value="C:FACT complex"/>
    <property type="evidence" value="ECO:0007669"/>
    <property type="project" value="TreeGrafter"/>
</dbReference>
<dbReference type="InterPro" id="IPR035417">
    <property type="entry name" value="SSRP1/POB3_N"/>
</dbReference>
<protein>
    <recommendedName>
        <fullName evidence="10">FACT complex subunit POB3</fullName>
    </recommendedName>
</protein>
<keyword evidence="2 10" id="KW-0158">Chromosome</keyword>
<evidence type="ECO:0000256" key="8">
    <source>
        <dbReference type="ARBA" id="ARBA00023242"/>
    </source>
</evidence>
<dbReference type="FunFam" id="2.30.29.150:FF:000001">
    <property type="entry name" value="Fact complex subunit ssrp1"/>
    <property type="match status" value="1"/>
</dbReference>
<proteinExistence type="inferred from homology"/>
<evidence type="ECO:0000256" key="2">
    <source>
        <dbReference type="ARBA" id="ARBA00022454"/>
    </source>
</evidence>
<evidence type="ECO:0000256" key="5">
    <source>
        <dbReference type="ARBA" id="ARBA00023015"/>
    </source>
</evidence>
<keyword evidence="5 10" id="KW-0805">Transcription regulation</keyword>
<dbReference type="Gene3D" id="2.30.29.150">
    <property type="match status" value="1"/>
</dbReference>
<dbReference type="InterPro" id="IPR048993">
    <property type="entry name" value="SSRP1-like_PH1"/>
</dbReference>
<organism evidence="13 14">
    <name type="scientific">Gomphillus americanus</name>
    <dbReference type="NCBI Taxonomy" id="1940652"/>
    <lineage>
        <taxon>Eukaryota</taxon>
        <taxon>Fungi</taxon>
        <taxon>Dikarya</taxon>
        <taxon>Ascomycota</taxon>
        <taxon>Pezizomycotina</taxon>
        <taxon>Lecanoromycetes</taxon>
        <taxon>OSLEUM clade</taxon>
        <taxon>Ostropomycetidae</taxon>
        <taxon>Ostropales</taxon>
        <taxon>Graphidaceae</taxon>
        <taxon>Gomphilloideae</taxon>
        <taxon>Gomphillus</taxon>
    </lineage>
</organism>
<keyword evidence="6 10" id="KW-0804">Transcription</keyword>
<reference evidence="13" key="1">
    <citation type="submission" date="2021-03" db="EMBL/GenBank/DDBJ databases">
        <authorList>
            <person name="Tagirdzhanova G."/>
        </authorList>
    </citation>
    <scope>NUCLEOTIDE SEQUENCE</scope>
</reference>
<evidence type="ECO:0000256" key="6">
    <source>
        <dbReference type="ARBA" id="ARBA00023163"/>
    </source>
</evidence>
<dbReference type="Gene3D" id="2.30.29.220">
    <property type="entry name" value="Structure-specific recognition protein (SSRP1)"/>
    <property type="match status" value="1"/>
</dbReference>
<dbReference type="GO" id="GO:0031491">
    <property type="term" value="F:nucleosome binding"/>
    <property type="evidence" value="ECO:0007669"/>
    <property type="project" value="TreeGrafter"/>
</dbReference>
<comment type="caution">
    <text evidence="13">The sequence shown here is derived from an EMBL/GenBank/DDBJ whole genome shotgun (WGS) entry which is preliminary data.</text>
</comment>
<sequence length="566" mass="62551">METFQDIHLDLSKQAGRLRIADYGMGWKPVSGSNGLSLEPTAINQCYWSKTARGYEMRILSRQQGVIQLDGFQQTDQERLQKCLKVLLGITLETREHSVRGWNWGKVEFDRNEITFNVRNQPAFEIPYSEIANTNLAGKSEVAVQLAVTGNGEAVGTDGKMGGTKAKGRKGGGATDQLVEMRFYVPGTATTRVAKEGGEDGELESDDENAEVEEQNAATLFYDTLADKAEIGAVAGDTFATFLDVLHLTPRGRFDLDMYETSFRMRGKTYDYKIAYESVKKVMMLAKPDDVHMLIVCGLDPPLRQGQTTYPFLVMQFLKDEDVELKLNMEDELINTKYAGKLQKSYEAPMFSIVAKIFHGLAGKKVAQAAKDFDSHHNQKGVKCSVKASEGFLFCLERAFLFVPKPAQFIHYETIVLIVMSRVGGAISASRTFDITVQIRGGGEFAFSNINREEQRPLEDFFALKGIKVRNEMLEDNSAILQAALNDGDLDSSDDAEVVNGADRGSAAEDSEEDDEDFEAGSESDPAEEYDSNAESEGSGDEEMGDANSDPEGEDTRPKKKSKTGK</sequence>
<dbReference type="InterPro" id="IPR000969">
    <property type="entry name" value="SSRP1/POB3"/>
</dbReference>
<evidence type="ECO:0000256" key="10">
    <source>
        <dbReference type="RuleBase" id="RU364013"/>
    </source>
</evidence>
<accession>A0A8H3EMC7</accession>
<dbReference type="PRINTS" id="PR00887">
    <property type="entry name" value="SSRCOGNITION"/>
</dbReference>
<dbReference type="FunFam" id="2.30.29.220:FF:000003">
    <property type="entry name" value="FACT complex subunit POB3"/>
    <property type="match status" value="1"/>
</dbReference>
<evidence type="ECO:0000313" key="13">
    <source>
        <dbReference type="EMBL" id="CAF9906707.1"/>
    </source>
</evidence>
<dbReference type="AlphaFoldDB" id="A0A8H3EMC7"/>
<name>A0A8H3EMC7_9LECA</name>
<dbReference type="PANTHER" id="PTHR45849:SF1">
    <property type="entry name" value="FACT COMPLEX SUBUNIT SSRP1"/>
    <property type="match status" value="1"/>
</dbReference>
<dbReference type="Proteomes" id="UP000664169">
    <property type="component" value="Unassembled WGS sequence"/>
</dbReference>
<dbReference type="Pfam" id="PF08512">
    <property type="entry name" value="Rttp106-like_middle"/>
    <property type="match status" value="1"/>
</dbReference>
<dbReference type="GO" id="GO:0006281">
    <property type="term" value="P:DNA repair"/>
    <property type="evidence" value="ECO:0007669"/>
    <property type="project" value="UniProtKB-KW"/>
</dbReference>
<dbReference type="InterPro" id="IPR024954">
    <property type="entry name" value="SSRP1_DD"/>
</dbReference>
<comment type="subcellular location">
    <subcellularLocation>
        <location evidence="10">Nucleus</location>
    </subcellularLocation>
    <subcellularLocation>
        <location evidence="10">Chromosome</location>
    </subcellularLocation>
</comment>
<dbReference type="SUPFAM" id="SSF50729">
    <property type="entry name" value="PH domain-like"/>
    <property type="match status" value="1"/>
</dbReference>
<keyword evidence="8 10" id="KW-0539">Nucleus</keyword>
<gene>
    <name evidence="13" type="ORF">GOMPHAMPRED_004887</name>
</gene>
<keyword evidence="4 10" id="KW-0227">DNA damage</keyword>
<evidence type="ECO:0000313" key="14">
    <source>
        <dbReference type="Proteomes" id="UP000664169"/>
    </source>
</evidence>
<comment type="function">
    <text evidence="9 10">Component of the FACT complex, a general chromatin factor that acts to reorganize nucleosomes. The FACT complex is involved in multiple processes that require DNA as a template such as mRNA elongation, DNA replication and DNA repair. During transcription elongation the FACT complex acts as a histone chaperone that both destabilizes and restores nucleosomal structure. It facilitates the passage of RNA polymerase II and transcription by promoting the dissociation of one histone H2A-H2B dimer from the nucleosome, then subsequently promotes the reestablishment of the nucleosome following the passage of RNA polymerase II.</text>
</comment>
<dbReference type="GO" id="GO:0042393">
    <property type="term" value="F:histone binding"/>
    <property type="evidence" value="ECO:0007669"/>
    <property type="project" value="TreeGrafter"/>
</dbReference>
<dbReference type="CDD" id="cd13230">
    <property type="entry name" value="PH1_SSRP1-like"/>
    <property type="match status" value="1"/>
</dbReference>
<feature type="domain" description="Histone chaperone RTT106/FACT complex subunit SPT16-like middle" evidence="12">
    <location>
        <begin position="379"/>
        <end position="472"/>
    </location>
</feature>
<dbReference type="InterPro" id="IPR013719">
    <property type="entry name" value="RTT106/SPT16-like_middle_dom"/>
</dbReference>
<evidence type="ECO:0000256" key="1">
    <source>
        <dbReference type="ARBA" id="ARBA00010060"/>
    </source>
</evidence>
<keyword evidence="3 10" id="KW-0235">DNA replication</keyword>
<dbReference type="InterPro" id="IPR011993">
    <property type="entry name" value="PH-like_dom_sf"/>
</dbReference>
<evidence type="ECO:0000256" key="4">
    <source>
        <dbReference type="ARBA" id="ARBA00022763"/>
    </source>
</evidence>
<evidence type="ECO:0000256" key="11">
    <source>
        <dbReference type="SAM" id="MobiDB-lite"/>
    </source>
</evidence>
<dbReference type="InterPro" id="IPR050454">
    <property type="entry name" value="RTT106/SSRP1_HistChap/FACT"/>
</dbReference>
<dbReference type="PANTHER" id="PTHR45849">
    <property type="entry name" value="FACT COMPLEX SUBUNIT SSRP1"/>
    <property type="match status" value="1"/>
</dbReference>
<dbReference type="Pfam" id="PF17292">
    <property type="entry name" value="POB3_N"/>
    <property type="match status" value="1"/>
</dbReference>
<dbReference type="Pfam" id="PF03531">
    <property type="entry name" value="SSrecog"/>
    <property type="match status" value="1"/>
</dbReference>
<evidence type="ECO:0000259" key="12">
    <source>
        <dbReference type="SMART" id="SM01287"/>
    </source>
</evidence>
<feature type="region of interest" description="Disordered" evidence="11">
    <location>
        <begin position="490"/>
        <end position="566"/>
    </location>
</feature>
<comment type="similarity">
    <text evidence="1 10">Belongs to the SSRP1 family.</text>
</comment>
<keyword evidence="7 10" id="KW-0234">DNA repair</keyword>
<dbReference type="OrthoDB" id="498543at2759"/>
<dbReference type="EMBL" id="CAJPDQ010000003">
    <property type="protein sequence ID" value="CAF9906707.1"/>
    <property type="molecule type" value="Genomic_DNA"/>
</dbReference>
<keyword evidence="14" id="KW-1185">Reference proteome</keyword>
<dbReference type="SMART" id="SM01287">
    <property type="entry name" value="Rtt106"/>
    <property type="match status" value="1"/>
</dbReference>
<evidence type="ECO:0000256" key="3">
    <source>
        <dbReference type="ARBA" id="ARBA00022705"/>
    </source>
</evidence>
<dbReference type="Pfam" id="PF21103">
    <property type="entry name" value="PH1_SSRP1-like"/>
    <property type="match status" value="1"/>
</dbReference>
<dbReference type="GO" id="GO:0003677">
    <property type="term" value="F:DNA binding"/>
    <property type="evidence" value="ECO:0007669"/>
    <property type="project" value="InterPro"/>
</dbReference>
<evidence type="ECO:0000256" key="7">
    <source>
        <dbReference type="ARBA" id="ARBA00023204"/>
    </source>
</evidence>
<dbReference type="CDD" id="cd13231">
    <property type="entry name" value="PH2_SSRP1-like"/>
    <property type="match status" value="1"/>
</dbReference>